<feature type="domain" description="Acyltransferase 3" evidence="2">
    <location>
        <begin position="6"/>
        <end position="319"/>
    </location>
</feature>
<feature type="transmembrane region" description="Helical" evidence="1">
    <location>
        <begin position="299"/>
        <end position="321"/>
    </location>
</feature>
<dbReference type="GO" id="GO:0016746">
    <property type="term" value="F:acyltransferase activity"/>
    <property type="evidence" value="ECO:0007669"/>
    <property type="project" value="UniProtKB-KW"/>
</dbReference>
<dbReference type="InterPro" id="IPR002656">
    <property type="entry name" value="Acyl_transf_3_dom"/>
</dbReference>
<evidence type="ECO:0000259" key="2">
    <source>
        <dbReference type="Pfam" id="PF01757"/>
    </source>
</evidence>
<dbReference type="RefSeq" id="WP_079707286.1">
    <property type="nucleotide sequence ID" value="NZ_FUZO01000003.1"/>
</dbReference>
<reference evidence="3 4" key="1">
    <citation type="submission" date="2017-02" db="EMBL/GenBank/DDBJ databases">
        <authorList>
            <person name="Varghese N."/>
            <person name="Submissions S."/>
        </authorList>
    </citation>
    <scope>NUCLEOTIDE SEQUENCE [LARGE SCALE GENOMIC DNA]</scope>
    <source>
        <strain evidence="3 4">VKM Ac-1787</strain>
    </source>
</reference>
<evidence type="ECO:0000256" key="1">
    <source>
        <dbReference type="SAM" id="Phobius"/>
    </source>
</evidence>
<dbReference type="PANTHER" id="PTHR23028:SF53">
    <property type="entry name" value="ACYL_TRANSF_3 DOMAIN-CONTAINING PROTEIN"/>
    <property type="match status" value="1"/>
</dbReference>
<evidence type="ECO:0000313" key="3">
    <source>
        <dbReference type="EMBL" id="SKC74329.1"/>
    </source>
</evidence>
<organism evidence="3 4">
    <name type="scientific">Plantibacter cousiniae</name>
    <name type="common">nom. nud.</name>
    <dbReference type="NCBI Taxonomy" id="199709"/>
    <lineage>
        <taxon>Bacteria</taxon>
        <taxon>Bacillati</taxon>
        <taxon>Actinomycetota</taxon>
        <taxon>Actinomycetes</taxon>
        <taxon>Micrococcales</taxon>
        <taxon>Microbacteriaceae</taxon>
        <taxon>Plantibacter</taxon>
    </lineage>
</organism>
<dbReference type="InterPro" id="IPR050879">
    <property type="entry name" value="Acyltransferase_3"/>
</dbReference>
<gene>
    <name evidence="3" type="ORF">SAMN06295973_3642</name>
</gene>
<keyword evidence="1" id="KW-1133">Transmembrane helix</keyword>
<name>A0ABY1LQU8_9MICO</name>
<keyword evidence="3" id="KW-0808">Transferase</keyword>
<evidence type="ECO:0000313" key="4">
    <source>
        <dbReference type="Proteomes" id="UP000190827"/>
    </source>
</evidence>
<keyword evidence="3" id="KW-0012">Acyltransferase</keyword>
<feature type="transmembrane region" description="Helical" evidence="1">
    <location>
        <begin position="79"/>
        <end position="103"/>
    </location>
</feature>
<proteinExistence type="predicted"/>
<feature type="transmembrane region" description="Helical" evidence="1">
    <location>
        <begin position="192"/>
        <end position="213"/>
    </location>
</feature>
<dbReference type="Pfam" id="PF01757">
    <property type="entry name" value="Acyl_transf_3"/>
    <property type="match status" value="1"/>
</dbReference>
<dbReference type="EMBL" id="FUZO01000003">
    <property type="protein sequence ID" value="SKC74329.1"/>
    <property type="molecule type" value="Genomic_DNA"/>
</dbReference>
<sequence>MSPNSFTALRLIAAVAVLVRHSLIILDDEISPFGAPDIPALGLWVFFVVSGFLLPGAWERRPQLVRYVSARVLRVFPGLFVSLLVTVVIIGAIATPLGVRAYLSDPQTLNHLTKNLVLLPDYTLPGVFSDNPYANAVNGALWSLGPLFAMYLLVPVIGWIPWQRVRASVWTGLLVWSVVAPLVDAIPTRDIVWGNFVDDILRVAAFFCAGAALREWRVPLRLDAAIIAASVLAIVMVLEPELTWFVAHLVVPYVLVTVGSQPIPVLRSAGRFGDPSFGMFLIGFPVQQLVIHLNPQLDWVPSILTTLVLSVAYGYLLWWFVDQPLARMRVSSRRPGTNRLEAPRPAAVRAP</sequence>
<feature type="transmembrane region" description="Helical" evidence="1">
    <location>
        <begin position="7"/>
        <end position="26"/>
    </location>
</feature>
<feature type="transmembrane region" description="Helical" evidence="1">
    <location>
        <begin position="220"/>
        <end position="238"/>
    </location>
</feature>
<protein>
    <submittedName>
        <fullName evidence="3">Peptidoglycan/LPS O-acetylase OafA/YrhL, contains acyltransferase and SGNH-hydrolase domains</fullName>
    </submittedName>
</protein>
<keyword evidence="1" id="KW-0472">Membrane</keyword>
<accession>A0ABY1LQU8</accession>
<dbReference type="Proteomes" id="UP000190827">
    <property type="component" value="Unassembled WGS sequence"/>
</dbReference>
<feature type="transmembrane region" description="Helical" evidence="1">
    <location>
        <begin position="140"/>
        <end position="160"/>
    </location>
</feature>
<dbReference type="PANTHER" id="PTHR23028">
    <property type="entry name" value="ACETYLTRANSFERASE"/>
    <property type="match status" value="1"/>
</dbReference>
<comment type="caution">
    <text evidence="3">The sequence shown here is derived from an EMBL/GenBank/DDBJ whole genome shotgun (WGS) entry which is preliminary data.</text>
</comment>
<feature type="transmembrane region" description="Helical" evidence="1">
    <location>
        <begin position="38"/>
        <end position="58"/>
    </location>
</feature>
<feature type="transmembrane region" description="Helical" evidence="1">
    <location>
        <begin position="167"/>
        <end position="186"/>
    </location>
</feature>
<keyword evidence="4" id="KW-1185">Reference proteome</keyword>
<keyword evidence="1" id="KW-0812">Transmembrane</keyword>